<dbReference type="Proteomes" id="UP000533469">
    <property type="component" value="Unassembled WGS sequence"/>
</dbReference>
<comment type="caution">
    <text evidence="1">The sequence shown here is derived from an EMBL/GenBank/DDBJ whole genome shotgun (WGS) entry which is preliminary data.</text>
</comment>
<dbReference type="InterPro" id="IPR010869">
    <property type="entry name" value="DUF1501"/>
</dbReference>
<dbReference type="PANTHER" id="PTHR43737">
    <property type="entry name" value="BLL7424 PROTEIN"/>
    <property type="match status" value="1"/>
</dbReference>
<reference evidence="1 2" key="1">
    <citation type="submission" date="2020-08" db="EMBL/GenBank/DDBJ databases">
        <title>Genomic Encyclopedia of Type Strains, Phase IV (KMG-IV): sequencing the most valuable type-strain genomes for metagenomic binning, comparative biology and taxonomic classification.</title>
        <authorList>
            <person name="Goeker M."/>
        </authorList>
    </citation>
    <scope>NUCLEOTIDE SEQUENCE [LARGE SCALE GENOMIC DNA]</scope>
    <source>
        <strain evidence="1 2">DSM 5895</strain>
    </source>
</reference>
<dbReference type="AlphaFoldDB" id="A0A839Z6I1"/>
<organism evidence="1 2">
    <name type="scientific">Ancylobacter tetraedralis</name>
    <dbReference type="NCBI Taxonomy" id="217068"/>
    <lineage>
        <taxon>Bacteria</taxon>
        <taxon>Pseudomonadati</taxon>
        <taxon>Pseudomonadota</taxon>
        <taxon>Alphaproteobacteria</taxon>
        <taxon>Hyphomicrobiales</taxon>
        <taxon>Xanthobacteraceae</taxon>
        <taxon>Ancylobacter</taxon>
    </lineage>
</organism>
<evidence type="ECO:0000313" key="1">
    <source>
        <dbReference type="EMBL" id="MBB3769688.1"/>
    </source>
</evidence>
<accession>A0A839Z6I1</accession>
<keyword evidence="2" id="KW-1185">Reference proteome</keyword>
<dbReference type="RefSeq" id="WP_183187888.1">
    <property type="nucleotide sequence ID" value="NZ_JACICD010000001.1"/>
</dbReference>
<evidence type="ECO:0000313" key="2">
    <source>
        <dbReference type="Proteomes" id="UP000533469"/>
    </source>
</evidence>
<sequence>MKLCETSLSRRAVLGTSGALFAWAFMPRFAFAAGARDARFVCIVLRGALDGLATVAPVGDPAYAGLHGDLALSLTGDIPALPLDGFFALHPSMPNFARLYKAGQASVVHAAATGYRDRSHFDGQDVLESGQPAPGRTESGWLNRFLAGLPAGERIAAQGALGVGPVAPLVVRGPAPVLGWSPAVLPPAGDDLATRLTALYAERDSGLHQALLDGLKTQDLIAMNGPAIKRQGGPADPKGMSQTALGAARLLARDDGPRIAGLAFEGWDTHANEGGVKGQLANRLGGLDDALGVFAATLGPKWKDTAVMVVTEFGRTARINGTQGTDHGTGTVVLLAGGAIRGGRVIADWPGLSEAALLEGRDLRPTVDVRAIAKGLLADLFGAPAGYLARDVFPDTDAIAPFRDLVA</sequence>
<name>A0A839Z6I1_9HYPH</name>
<gene>
    <name evidence="1" type="ORF">FHS55_000274</name>
</gene>
<dbReference type="EMBL" id="JACICD010000001">
    <property type="protein sequence ID" value="MBB3769688.1"/>
    <property type="molecule type" value="Genomic_DNA"/>
</dbReference>
<protein>
    <submittedName>
        <fullName evidence="1">Uncharacterized protein (DUF1501 family)</fullName>
    </submittedName>
</protein>
<dbReference type="Pfam" id="PF07394">
    <property type="entry name" value="DUF1501"/>
    <property type="match status" value="1"/>
</dbReference>
<proteinExistence type="predicted"/>
<dbReference type="PANTHER" id="PTHR43737:SF1">
    <property type="entry name" value="DUF1501 DOMAIN-CONTAINING PROTEIN"/>
    <property type="match status" value="1"/>
</dbReference>